<dbReference type="Pfam" id="PF12146">
    <property type="entry name" value="Hydrolase_4"/>
    <property type="match status" value="1"/>
</dbReference>
<evidence type="ECO:0000259" key="1">
    <source>
        <dbReference type="Pfam" id="PF12146"/>
    </source>
</evidence>
<dbReference type="Proteomes" id="UP000030635">
    <property type="component" value="Chromosome"/>
</dbReference>
<feature type="domain" description="Serine aminopeptidase S33" evidence="1">
    <location>
        <begin position="25"/>
        <end position="289"/>
    </location>
</feature>
<dbReference type="eggNOG" id="COG2267">
    <property type="taxonomic scope" value="Bacteria"/>
</dbReference>
<proteinExistence type="predicted"/>
<dbReference type="KEGG" id="cbv:U729_1999"/>
<evidence type="ECO:0000313" key="3">
    <source>
        <dbReference type="Proteomes" id="UP000030635"/>
    </source>
</evidence>
<dbReference type="AlphaFoldDB" id="A0A0A7FWV1"/>
<gene>
    <name evidence="2" type="ORF">U729_1999</name>
</gene>
<dbReference type="HOGENOM" id="CLU_026209_1_0_9"/>
<organism evidence="2 3">
    <name type="scientific">Clostridium baratii str. Sullivan</name>
    <dbReference type="NCBI Taxonomy" id="1415775"/>
    <lineage>
        <taxon>Bacteria</taxon>
        <taxon>Bacillati</taxon>
        <taxon>Bacillota</taxon>
        <taxon>Clostridia</taxon>
        <taxon>Eubacteriales</taxon>
        <taxon>Clostridiaceae</taxon>
        <taxon>Clostridium</taxon>
    </lineage>
</organism>
<dbReference type="InterPro" id="IPR029058">
    <property type="entry name" value="AB_hydrolase_fold"/>
</dbReference>
<dbReference type="STRING" id="1561.NPD11_1013"/>
<keyword evidence="3" id="KW-1185">Reference proteome</keyword>
<dbReference type="EMBL" id="CP006905">
    <property type="protein sequence ID" value="AIY84068.1"/>
    <property type="molecule type" value="Genomic_DNA"/>
</dbReference>
<accession>A0A0A7FWV1</accession>
<dbReference type="InterPro" id="IPR051044">
    <property type="entry name" value="MAG_DAG_Lipase"/>
</dbReference>
<protein>
    <submittedName>
        <fullName evidence="2">PGAP1-like family protein</fullName>
    </submittedName>
</protein>
<dbReference type="PANTHER" id="PTHR11614">
    <property type="entry name" value="PHOSPHOLIPASE-RELATED"/>
    <property type="match status" value="1"/>
</dbReference>
<sequence length="305" mass="35642">MNFKFKDKYGKEINVYKWMPDIDKEIKGVIQIAHGMTETAYRYNYVAKKLNEYGYIVYANDHRGHGYTAKDKDELGYLGEGDGFSLLVEDVKELNSIIREENKDLKIILLGHSMGSFVSQRYAQLYSDTIDGLILSGSNGKPKWITKIGMLIAKIEMKLKGEKVRSKLMDKLSFGDFNRSFKPARTKFDWMCSDSKEIDKYIDDERCGFICTTSFYHYLIKGLWNIHKEENFKKIRKDLPIYIFSGDKDPVGYFGKGVNDLYKRYKNIGVKNIKQKLYKNGRHEMLNEVNKDEVILDVKNWIEEI</sequence>
<dbReference type="RefSeq" id="WP_039314336.1">
    <property type="nucleotide sequence ID" value="NZ_CP006905.1"/>
</dbReference>
<dbReference type="InterPro" id="IPR022742">
    <property type="entry name" value="Hydrolase_4"/>
</dbReference>
<dbReference type="OrthoDB" id="9806902at2"/>
<dbReference type="SUPFAM" id="SSF53474">
    <property type="entry name" value="alpha/beta-Hydrolases"/>
    <property type="match status" value="1"/>
</dbReference>
<name>A0A0A7FWV1_9CLOT</name>
<evidence type="ECO:0000313" key="2">
    <source>
        <dbReference type="EMBL" id="AIY84068.1"/>
    </source>
</evidence>
<reference evidence="2 3" key="1">
    <citation type="journal article" date="2015" name="Infect. Genet. Evol.">
        <title>Genomic sequences of six botulinum neurotoxin-producing strains representing three clostridial species illustrate the mobility and diversity of botulinum neurotoxin genes.</title>
        <authorList>
            <person name="Smith T.J."/>
            <person name="Hill K.K."/>
            <person name="Xie G."/>
            <person name="Foley B.T."/>
            <person name="Williamson C.H."/>
            <person name="Foster J.T."/>
            <person name="Johnson S.L."/>
            <person name="Chertkov O."/>
            <person name="Teshima H."/>
            <person name="Gibbons H.S."/>
            <person name="Johnsky L.A."/>
            <person name="Karavis M.A."/>
            <person name="Smith L.A."/>
        </authorList>
    </citation>
    <scope>NUCLEOTIDE SEQUENCE [LARGE SCALE GENOMIC DNA]</scope>
    <source>
        <strain evidence="2">Sullivan</strain>
    </source>
</reference>
<dbReference type="Gene3D" id="3.40.50.1820">
    <property type="entry name" value="alpha/beta hydrolase"/>
    <property type="match status" value="1"/>
</dbReference>